<dbReference type="Gene3D" id="3.20.20.450">
    <property type="entry name" value="EAL domain"/>
    <property type="match status" value="1"/>
</dbReference>
<dbReference type="InterPro" id="IPR001633">
    <property type="entry name" value="EAL_dom"/>
</dbReference>
<evidence type="ECO:0000259" key="1">
    <source>
        <dbReference type="PROSITE" id="PS50883"/>
    </source>
</evidence>
<sequence length="152" mass="17393">IVSETLRDRDFFADFTAFMRENTDLAGHLHFQITQHDAYRMEARTDQELTALGKLGFRFVLDKTTNLDLFVSDLSNKGFRYVKVDAPLLIEKLSKQADPRVLRRNLDHGAIDLMVDGVEKDTQLVKLLDFGVDFGQGSLFGLPRPAEKRDIY</sequence>
<dbReference type="Proteomes" id="UP000033774">
    <property type="component" value="Unassembled WGS sequence"/>
</dbReference>
<dbReference type="PROSITE" id="PS50883">
    <property type="entry name" value="EAL"/>
    <property type="match status" value="1"/>
</dbReference>
<keyword evidence="3" id="KW-1185">Reference proteome</keyword>
<dbReference type="RefSeq" id="WP_045774905.1">
    <property type="nucleotide sequence ID" value="NZ_LAJY01000098.1"/>
</dbReference>
<dbReference type="Pfam" id="PF00563">
    <property type="entry name" value="EAL"/>
    <property type="match status" value="1"/>
</dbReference>
<proteinExistence type="predicted"/>
<evidence type="ECO:0000313" key="3">
    <source>
        <dbReference type="Proteomes" id="UP000033774"/>
    </source>
</evidence>
<dbReference type="SUPFAM" id="SSF141868">
    <property type="entry name" value="EAL domain-like"/>
    <property type="match status" value="1"/>
</dbReference>
<comment type="caution">
    <text evidence="2">The sequence shown here is derived from an EMBL/GenBank/DDBJ whole genome shotgun (WGS) entry which is preliminary data.</text>
</comment>
<dbReference type="EMBL" id="LAJY01000098">
    <property type="protein sequence ID" value="KJV10413.1"/>
    <property type="molecule type" value="Genomic_DNA"/>
</dbReference>
<accession>A0A0F3IV26</accession>
<feature type="non-terminal residue" evidence="2">
    <location>
        <position position="1"/>
    </location>
</feature>
<name>A0A0F3IV26_9PROT</name>
<protein>
    <recommendedName>
        <fullName evidence="1">EAL domain-containing protein</fullName>
    </recommendedName>
</protein>
<feature type="domain" description="EAL" evidence="1">
    <location>
        <begin position="1"/>
        <end position="152"/>
    </location>
</feature>
<evidence type="ECO:0000313" key="2">
    <source>
        <dbReference type="EMBL" id="KJV10413.1"/>
    </source>
</evidence>
<gene>
    <name evidence="2" type="ORF">VZ95_05100</name>
</gene>
<dbReference type="AlphaFoldDB" id="A0A0F3IV26"/>
<dbReference type="InterPro" id="IPR035919">
    <property type="entry name" value="EAL_sf"/>
</dbReference>
<organism evidence="2 3">
    <name type="scientific">Elstera litoralis</name>
    <dbReference type="NCBI Taxonomy" id="552518"/>
    <lineage>
        <taxon>Bacteria</taxon>
        <taxon>Pseudomonadati</taxon>
        <taxon>Pseudomonadota</taxon>
        <taxon>Alphaproteobacteria</taxon>
        <taxon>Rhodospirillales</taxon>
        <taxon>Rhodospirillaceae</taxon>
        <taxon>Elstera</taxon>
    </lineage>
</organism>
<reference evidence="2 3" key="1">
    <citation type="submission" date="2015-03" db="EMBL/GenBank/DDBJ databases">
        <title>Draft genome sequence of Elstera litoralis.</title>
        <authorList>
            <person name="Rahalkar M.C."/>
            <person name="Dhakephalkar P.K."/>
            <person name="Pore S.D."/>
            <person name="Arora P."/>
            <person name="Kapse N.G."/>
            <person name="Pandit P.S."/>
        </authorList>
    </citation>
    <scope>NUCLEOTIDE SEQUENCE [LARGE SCALE GENOMIC DNA]</scope>
    <source>
        <strain evidence="2 3">Dia-1</strain>
    </source>
</reference>